<dbReference type="AlphaFoldDB" id="A0A9N9ZFK7"/>
<accession>A0A9N9ZFK7</accession>
<name>A0A9N9ZFK7_9HYPO</name>
<evidence type="ECO:0000313" key="1">
    <source>
        <dbReference type="EMBL" id="CAH0054694.1"/>
    </source>
</evidence>
<dbReference type="OrthoDB" id="3790173at2759"/>
<reference evidence="1" key="1">
    <citation type="submission" date="2021-10" db="EMBL/GenBank/DDBJ databases">
        <authorList>
            <person name="Piombo E."/>
        </authorList>
    </citation>
    <scope>NUCLEOTIDE SEQUENCE</scope>
</reference>
<dbReference type="EMBL" id="CABFOC020000051">
    <property type="protein sequence ID" value="CAH0054694.1"/>
    <property type="molecule type" value="Genomic_DNA"/>
</dbReference>
<evidence type="ECO:0000313" key="2">
    <source>
        <dbReference type="Proteomes" id="UP000775872"/>
    </source>
</evidence>
<organism evidence="1 2">
    <name type="scientific">Clonostachys solani</name>
    <dbReference type="NCBI Taxonomy" id="160281"/>
    <lineage>
        <taxon>Eukaryota</taxon>
        <taxon>Fungi</taxon>
        <taxon>Dikarya</taxon>
        <taxon>Ascomycota</taxon>
        <taxon>Pezizomycotina</taxon>
        <taxon>Sordariomycetes</taxon>
        <taxon>Hypocreomycetidae</taxon>
        <taxon>Hypocreales</taxon>
        <taxon>Bionectriaceae</taxon>
        <taxon>Clonostachys</taxon>
    </lineage>
</organism>
<gene>
    <name evidence="1" type="ORF">CSOL1703_00016766</name>
</gene>
<keyword evidence="2" id="KW-1185">Reference proteome</keyword>
<dbReference type="Proteomes" id="UP000775872">
    <property type="component" value="Unassembled WGS sequence"/>
</dbReference>
<protein>
    <submittedName>
        <fullName evidence="1">Uncharacterized protein</fullName>
    </submittedName>
</protein>
<comment type="caution">
    <text evidence="1">The sequence shown here is derived from an EMBL/GenBank/DDBJ whole genome shotgun (WGS) entry which is preliminary data.</text>
</comment>
<proteinExistence type="predicted"/>
<sequence>MSPSTPSDLKEHVFATIRPTMQESEICEAHCVARRLNWCLPLPADRAIWIQILEQPLATSPEQLGEIVNLERVPLTRSQRPTGHISFYIRTFSFKAFELRKVIDNISINGHDKCHILQAWARLLQTIDPTASLHATLLLYPDVVRDAIVQEICHGGVINTEAGGRFLHEPSLNDERYFKLLSTRVVQQIGNQELTHLISSNKQLQIEALAKEIQAYANTHQYETGTSKYPFLKPQLDSLVRNLEFSTLRNGWTPFLTLGAEITQSAFRNHDSKSFFLGSSKSAHLATTTYDHFGSWETTPADDKTTITSRMVACNHLPFINLFNWPKTDDATINDALQFLKRYFELTQPVVVMTYGHLLSFAALEVFDPMISIKNDSFELLDHVGNLYMRKFPNESENDPIAFIVLPYSIQAGLLTTGG</sequence>